<feature type="transmembrane region" description="Helical" evidence="1">
    <location>
        <begin position="6"/>
        <end position="26"/>
    </location>
</feature>
<proteinExistence type="predicted"/>
<evidence type="ECO:0000313" key="2">
    <source>
        <dbReference type="EMBL" id="QTL98591.1"/>
    </source>
</evidence>
<keyword evidence="1" id="KW-1133">Transmembrane helix</keyword>
<evidence type="ECO:0000256" key="1">
    <source>
        <dbReference type="SAM" id="Phobius"/>
    </source>
</evidence>
<accession>A0A8A7KAW4</accession>
<gene>
    <name evidence="2" type="ORF">GM661_11765</name>
</gene>
<keyword evidence="1" id="KW-0812">Transmembrane</keyword>
<dbReference type="RefSeq" id="WP_230866998.1">
    <property type="nucleotide sequence ID" value="NZ_CP046640.1"/>
</dbReference>
<dbReference type="EMBL" id="CP046640">
    <property type="protein sequence ID" value="QTL98591.1"/>
    <property type="molecule type" value="Genomic_DNA"/>
</dbReference>
<protein>
    <submittedName>
        <fullName evidence="2">Uncharacterized protein</fullName>
    </submittedName>
</protein>
<dbReference type="Pfam" id="PF20377">
    <property type="entry name" value="DUF6672"/>
    <property type="match status" value="1"/>
</dbReference>
<dbReference type="KEGG" id="ifn:GM661_11765"/>
<evidence type="ECO:0000313" key="3">
    <source>
        <dbReference type="Proteomes" id="UP000665020"/>
    </source>
</evidence>
<dbReference type="InterPro" id="IPR046654">
    <property type="entry name" value="DUF6672"/>
</dbReference>
<keyword evidence="3" id="KW-1185">Reference proteome</keyword>
<dbReference type="AlphaFoldDB" id="A0A8A7KAW4"/>
<organism evidence="2 3">
    <name type="scientific">Iocasia fonsfrigidae</name>
    <dbReference type="NCBI Taxonomy" id="2682810"/>
    <lineage>
        <taxon>Bacteria</taxon>
        <taxon>Bacillati</taxon>
        <taxon>Bacillota</taxon>
        <taxon>Clostridia</taxon>
        <taxon>Halanaerobiales</taxon>
        <taxon>Halanaerobiaceae</taxon>
        <taxon>Iocasia</taxon>
    </lineage>
</organism>
<name>A0A8A7KAW4_9FIRM</name>
<keyword evidence="1" id="KW-0472">Membrane</keyword>
<dbReference type="Proteomes" id="UP000665020">
    <property type="component" value="Chromosome"/>
</dbReference>
<sequence>MKKKIIFRAILVVFLIMLGIIFFIIGKEHKVFIDNRDLTIAGKTFTAAVRYEVWVDGEKLSRTTLNPGKRNVVYLAGPQHKIVLQEIKEGKAVGKEIEKDINLSLDQTQVIINIPALVAGSDLFLYQDK</sequence>
<reference evidence="2" key="1">
    <citation type="submission" date="2019-12" db="EMBL/GenBank/DDBJ databases">
        <authorList>
            <person name="zhang j."/>
            <person name="sun C.M."/>
        </authorList>
    </citation>
    <scope>NUCLEOTIDE SEQUENCE</scope>
    <source>
        <strain evidence="2">NS-1</strain>
    </source>
</reference>